<accession>A0A553N475</accession>
<dbReference type="AlphaFoldDB" id="A0A553N475"/>
<name>A0A553N475_9TELE</name>
<protein>
    <submittedName>
        <fullName evidence="2">Uncharacterized protein</fullName>
    </submittedName>
</protein>
<proteinExistence type="predicted"/>
<comment type="caution">
    <text evidence="2">The sequence shown here is derived from an EMBL/GenBank/DDBJ whole genome shotgun (WGS) entry which is preliminary data.</text>
</comment>
<keyword evidence="1" id="KW-0472">Membrane</keyword>
<keyword evidence="3" id="KW-1185">Reference proteome</keyword>
<keyword evidence="1" id="KW-0812">Transmembrane</keyword>
<feature type="transmembrane region" description="Helical" evidence="1">
    <location>
        <begin position="44"/>
        <end position="66"/>
    </location>
</feature>
<evidence type="ECO:0000256" key="1">
    <source>
        <dbReference type="SAM" id="Phobius"/>
    </source>
</evidence>
<evidence type="ECO:0000313" key="2">
    <source>
        <dbReference type="EMBL" id="TRY60230.1"/>
    </source>
</evidence>
<sequence>MAAEIASLALRDVRPVSYRTPNAIHRLSWLLCLKAAMIRKVVRLLGLTILIPVWAFTSTLTSHIFATQFIRV</sequence>
<reference evidence="2 3" key="1">
    <citation type="journal article" date="2019" name="Sci. Data">
        <title>Hybrid genome assembly and annotation of Danionella translucida.</title>
        <authorList>
            <person name="Kadobianskyi M."/>
            <person name="Schulze L."/>
            <person name="Schuelke M."/>
            <person name="Judkewitz B."/>
        </authorList>
    </citation>
    <scope>NUCLEOTIDE SEQUENCE [LARGE SCALE GENOMIC DNA]</scope>
    <source>
        <strain evidence="2 3">Bolton</strain>
    </source>
</reference>
<dbReference type="EMBL" id="SRMA01027071">
    <property type="protein sequence ID" value="TRY60230.1"/>
    <property type="molecule type" value="Genomic_DNA"/>
</dbReference>
<evidence type="ECO:0000313" key="3">
    <source>
        <dbReference type="Proteomes" id="UP000316079"/>
    </source>
</evidence>
<organism evidence="2 3">
    <name type="scientific">Danionella cerebrum</name>
    <dbReference type="NCBI Taxonomy" id="2873325"/>
    <lineage>
        <taxon>Eukaryota</taxon>
        <taxon>Metazoa</taxon>
        <taxon>Chordata</taxon>
        <taxon>Craniata</taxon>
        <taxon>Vertebrata</taxon>
        <taxon>Euteleostomi</taxon>
        <taxon>Actinopterygii</taxon>
        <taxon>Neopterygii</taxon>
        <taxon>Teleostei</taxon>
        <taxon>Ostariophysi</taxon>
        <taxon>Cypriniformes</taxon>
        <taxon>Danionidae</taxon>
        <taxon>Danioninae</taxon>
        <taxon>Danionella</taxon>
    </lineage>
</organism>
<keyword evidence="1" id="KW-1133">Transmembrane helix</keyword>
<gene>
    <name evidence="2" type="ORF">DNTS_026378</name>
</gene>
<dbReference type="Proteomes" id="UP000316079">
    <property type="component" value="Unassembled WGS sequence"/>
</dbReference>